<sequence>MTKSFEFRQILATTYHCKRCKEDFKCTKKISPKQRKEPSQCNLCENQHIRCEDNKCENCCKKFNKCNNPDNLGHCDHCTELGFECEYTFPRTDEEFKKYSPKYLKGSNENQECEEINQMKLADMKRTDKIIKENISLEKIVENPDEFLPRNWIKNLKDKEYLEKKTIRA</sequence>
<dbReference type="EMBL" id="CAJVQB010000536">
    <property type="protein sequence ID" value="CAG8494434.1"/>
    <property type="molecule type" value="Genomic_DNA"/>
</dbReference>
<reference evidence="1 2" key="1">
    <citation type="submission" date="2021-06" db="EMBL/GenBank/DDBJ databases">
        <authorList>
            <person name="Kallberg Y."/>
            <person name="Tangrot J."/>
            <person name="Rosling A."/>
        </authorList>
    </citation>
    <scope>NUCLEOTIDE SEQUENCE [LARGE SCALE GENOMIC DNA]</scope>
    <source>
        <strain evidence="1 2">120-4 pot B 10/14</strain>
    </source>
</reference>
<accession>A0ABM8W0M2</accession>
<keyword evidence="2" id="KW-1185">Reference proteome</keyword>
<proteinExistence type="predicted"/>
<evidence type="ECO:0000313" key="2">
    <source>
        <dbReference type="Proteomes" id="UP000789901"/>
    </source>
</evidence>
<protein>
    <submittedName>
        <fullName evidence="1">23929_t:CDS:1</fullName>
    </submittedName>
</protein>
<comment type="caution">
    <text evidence="1">The sequence shown here is derived from an EMBL/GenBank/DDBJ whole genome shotgun (WGS) entry which is preliminary data.</text>
</comment>
<evidence type="ECO:0000313" key="1">
    <source>
        <dbReference type="EMBL" id="CAG8494434.1"/>
    </source>
</evidence>
<organism evidence="1 2">
    <name type="scientific">Gigaspora margarita</name>
    <dbReference type="NCBI Taxonomy" id="4874"/>
    <lineage>
        <taxon>Eukaryota</taxon>
        <taxon>Fungi</taxon>
        <taxon>Fungi incertae sedis</taxon>
        <taxon>Mucoromycota</taxon>
        <taxon>Glomeromycotina</taxon>
        <taxon>Glomeromycetes</taxon>
        <taxon>Diversisporales</taxon>
        <taxon>Gigasporaceae</taxon>
        <taxon>Gigaspora</taxon>
    </lineage>
</organism>
<dbReference type="Proteomes" id="UP000789901">
    <property type="component" value="Unassembled WGS sequence"/>
</dbReference>
<gene>
    <name evidence="1" type="ORF">GMARGA_LOCUS1883</name>
</gene>
<name>A0ABM8W0M2_GIGMA</name>